<organism evidence="1 2">
    <name type="scientific">Spiromyces aspiralis</name>
    <dbReference type="NCBI Taxonomy" id="68401"/>
    <lineage>
        <taxon>Eukaryota</taxon>
        <taxon>Fungi</taxon>
        <taxon>Fungi incertae sedis</taxon>
        <taxon>Zoopagomycota</taxon>
        <taxon>Kickxellomycotina</taxon>
        <taxon>Kickxellomycetes</taxon>
        <taxon>Kickxellales</taxon>
        <taxon>Kickxellaceae</taxon>
        <taxon>Spiromyces</taxon>
    </lineage>
</organism>
<evidence type="ECO:0000313" key="2">
    <source>
        <dbReference type="Proteomes" id="UP001145114"/>
    </source>
</evidence>
<keyword evidence="1" id="KW-0326">Glycosidase</keyword>
<comment type="caution">
    <text evidence="1">The sequence shown here is derived from an EMBL/GenBank/DDBJ whole genome shotgun (WGS) entry which is preliminary data.</text>
</comment>
<name>A0ACC1HW84_9FUNG</name>
<dbReference type="Proteomes" id="UP001145114">
    <property type="component" value="Unassembled WGS sequence"/>
</dbReference>
<dbReference type="EMBL" id="JAMZIH010000116">
    <property type="protein sequence ID" value="KAJ1679921.1"/>
    <property type="molecule type" value="Genomic_DNA"/>
</dbReference>
<reference evidence="1" key="1">
    <citation type="submission" date="2022-06" db="EMBL/GenBank/DDBJ databases">
        <title>Phylogenomic reconstructions and comparative analyses of Kickxellomycotina fungi.</title>
        <authorList>
            <person name="Reynolds N.K."/>
            <person name="Stajich J.E."/>
            <person name="Barry K."/>
            <person name="Grigoriev I.V."/>
            <person name="Crous P."/>
            <person name="Smith M.E."/>
        </authorList>
    </citation>
    <scope>NUCLEOTIDE SEQUENCE</scope>
    <source>
        <strain evidence="1">RSA 2271</strain>
    </source>
</reference>
<gene>
    <name evidence="1" type="primary">CHT2_1</name>
    <name evidence="1" type="ORF">EV182_001054</name>
</gene>
<evidence type="ECO:0000313" key="1">
    <source>
        <dbReference type="EMBL" id="KAJ1679921.1"/>
    </source>
</evidence>
<protein>
    <submittedName>
        <fullName evidence="1">Chitinase 2</fullName>
        <ecNumber evidence="1">3.2.1.14</ecNumber>
    </submittedName>
</protein>
<keyword evidence="1" id="KW-0378">Hydrolase</keyword>
<accession>A0ACC1HW84</accession>
<sequence>MAAGLSSLAIYLVFSIGILLHSYPNIAAQARIFDPNRKDNLALYWGQNSFGVTHAGMLGQEALEDYCQNDSADILLLSFLNVFNAASAGGVPGLDFAETCKTTFPNTTLLHCPQIAKGIKYCQKQGKIVLLSLGGAAGSYGFASEDEARQFADKLWDMFMGGSADLRPFDDAVVDGVDLDIEGGQSTGYVTLVGRLREKFKQVPDRRFYVTAAPQCPFPDGYLGSVIDSAHLDMVFVQFYNNWCSALSYPSQFNFDDWDNWARDRSLNPDVKVYFGLPGSTTAARSGYIDPTELARIIPDVRSKYPSFGGVSMWDASQGASNKIGDKSYTQHVADILRANGDTAEPAQPEDTSKVPKGDGETAESTQIGIDEPTTPNPTNPSFTTPSSTAPTPSIKDDGAAPETTAVKSTGGRGHGHDHSQHKHHCCHRGRDE</sequence>
<proteinExistence type="predicted"/>
<dbReference type="EC" id="3.2.1.14" evidence="1"/>
<keyword evidence="2" id="KW-1185">Reference proteome</keyword>